<dbReference type="EMBL" id="JAPEUR010000305">
    <property type="protein sequence ID" value="KAJ4312092.1"/>
    <property type="molecule type" value="Genomic_DNA"/>
</dbReference>
<keyword evidence="2" id="KW-1185">Reference proteome</keyword>
<dbReference type="OrthoDB" id="5216135at2759"/>
<evidence type="ECO:0000313" key="2">
    <source>
        <dbReference type="Proteomes" id="UP001140502"/>
    </source>
</evidence>
<gene>
    <name evidence="1" type="ORF">N0V84_010117</name>
</gene>
<organism evidence="1 2">
    <name type="scientific">Fusarium piperis</name>
    <dbReference type="NCBI Taxonomy" id="1435070"/>
    <lineage>
        <taxon>Eukaryota</taxon>
        <taxon>Fungi</taxon>
        <taxon>Dikarya</taxon>
        <taxon>Ascomycota</taxon>
        <taxon>Pezizomycotina</taxon>
        <taxon>Sordariomycetes</taxon>
        <taxon>Hypocreomycetidae</taxon>
        <taxon>Hypocreales</taxon>
        <taxon>Nectriaceae</taxon>
        <taxon>Fusarium</taxon>
        <taxon>Fusarium solani species complex</taxon>
    </lineage>
</organism>
<dbReference type="AlphaFoldDB" id="A0A9W8W508"/>
<comment type="caution">
    <text evidence="1">The sequence shown here is derived from an EMBL/GenBank/DDBJ whole genome shotgun (WGS) entry which is preliminary data.</text>
</comment>
<accession>A0A9W8W508</accession>
<dbReference type="Proteomes" id="UP001140502">
    <property type="component" value="Unassembled WGS sequence"/>
</dbReference>
<proteinExistence type="predicted"/>
<protein>
    <submittedName>
        <fullName evidence="1">Uncharacterized protein</fullName>
    </submittedName>
</protein>
<sequence>MFLYLSSALIHDKTLNLRFSESKAPVASGFLHEFCIDLDDGLLGPLKRIWVKDYQEQFYWVFFEYPVQHSVGSGTDPAKYPGLSQVLSPEELTAAGGKGRQWFWSEHKDEPVWNTFSARLPDIYDEDIENLLWKCIGTDGPICSGRVYRTLNKDAGEESLHTVPVLRRSRQFILDARQISKPSITKLGRHLLAGILLRAEIPTEIREMIWAYMREPQMPAKPSYLTGLDIAAAYAPFPKVTGPCQECKERKTTRRDKGMKETCPENIIYVWNIPLRLFHVLHQVGKTGWWPCKEGLECSGHHDDDEWRVKNQEQLFDWIDNFNMERNEEFAELINTDYGPVESITESPKEDEARRDRLFSENGPFEDVTEQRKMKGGICGPPSLMAHKAALVGAWSEGRERGIVTAEVQWALGRNLVEQVKAEDAIWRLWHLSAHHCWFCRGHPPDAPNPATRLQFPPLMADSSDSEEEE</sequence>
<reference evidence="1" key="1">
    <citation type="submission" date="2022-10" db="EMBL/GenBank/DDBJ databases">
        <title>Tapping the CABI collections for fungal endophytes: first genome assemblies for Collariella, Neodidymelliopsis, Ascochyta clinopodiicola, Didymella pomorum, Didymosphaeria variabile, Neocosmospora piperis and Neocucurbitaria cava.</title>
        <authorList>
            <person name="Hill R."/>
        </authorList>
    </citation>
    <scope>NUCLEOTIDE SEQUENCE</scope>
    <source>
        <strain evidence="1">IMI 366586</strain>
    </source>
</reference>
<evidence type="ECO:0000313" key="1">
    <source>
        <dbReference type="EMBL" id="KAJ4312092.1"/>
    </source>
</evidence>
<name>A0A9W8W508_9HYPO</name>